<dbReference type="CDD" id="cd00140">
    <property type="entry name" value="beta_clamp"/>
    <property type="match status" value="1"/>
</dbReference>
<dbReference type="InterPro" id="IPR001001">
    <property type="entry name" value="DNA_polIII_beta"/>
</dbReference>
<feature type="non-terminal residue" evidence="11">
    <location>
        <position position="306"/>
    </location>
</feature>
<keyword evidence="5" id="KW-0548">Nucleotidyltransferase</keyword>
<proteinExistence type="inferred from homology"/>
<comment type="caution">
    <text evidence="11">The sequence shown here is derived from an EMBL/GenBank/DDBJ whole genome shotgun (WGS) entry which is preliminary data.</text>
</comment>
<dbReference type="GO" id="GO:0006271">
    <property type="term" value="P:DNA strand elongation involved in DNA replication"/>
    <property type="evidence" value="ECO:0007669"/>
    <property type="project" value="TreeGrafter"/>
</dbReference>
<dbReference type="SUPFAM" id="SSF55979">
    <property type="entry name" value="DNA clamp"/>
    <property type="match status" value="3"/>
</dbReference>
<name>X0U4F3_9ZZZZ</name>
<evidence type="ECO:0000259" key="10">
    <source>
        <dbReference type="Pfam" id="PF02767"/>
    </source>
</evidence>
<evidence type="ECO:0000256" key="1">
    <source>
        <dbReference type="ARBA" id="ARBA00004496"/>
    </source>
</evidence>
<feature type="domain" description="DNA polymerase III beta sliding clamp central" evidence="10">
    <location>
        <begin position="80"/>
        <end position="193"/>
    </location>
</feature>
<dbReference type="GO" id="GO:0003677">
    <property type="term" value="F:DNA binding"/>
    <property type="evidence" value="ECO:0007669"/>
    <property type="project" value="UniProtKB-KW"/>
</dbReference>
<dbReference type="Pfam" id="PF02767">
    <property type="entry name" value="DNA_pol3_beta_2"/>
    <property type="match status" value="1"/>
</dbReference>
<dbReference type="EMBL" id="BARS01010498">
    <property type="protein sequence ID" value="GAF94241.1"/>
    <property type="molecule type" value="Genomic_DNA"/>
</dbReference>
<evidence type="ECO:0000256" key="7">
    <source>
        <dbReference type="ARBA" id="ARBA00022932"/>
    </source>
</evidence>
<dbReference type="Gene3D" id="3.10.150.10">
    <property type="entry name" value="DNA Polymerase III, subunit A, domain 2"/>
    <property type="match status" value="1"/>
</dbReference>
<dbReference type="InterPro" id="IPR046938">
    <property type="entry name" value="DNA_clamp_sf"/>
</dbReference>
<evidence type="ECO:0000256" key="2">
    <source>
        <dbReference type="ARBA" id="ARBA00010752"/>
    </source>
</evidence>
<evidence type="ECO:0000313" key="11">
    <source>
        <dbReference type="EMBL" id="GAF94241.1"/>
    </source>
</evidence>
<dbReference type="PANTHER" id="PTHR30478">
    <property type="entry name" value="DNA POLYMERASE III SUBUNIT BETA"/>
    <property type="match status" value="1"/>
</dbReference>
<keyword evidence="7" id="KW-0239">DNA-directed DNA polymerase</keyword>
<dbReference type="SMART" id="SM00480">
    <property type="entry name" value="POL3Bc"/>
    <property type="match status" value="1"/>
</dbReference>
<keyword evidence="6" id="KW-0235">DNA replication</keyword>
<accession>X0U4F3</accession>
<keyword evidence="8" id="KW-0238">DNA-binding</keyword>
<evidence type="ECO:0000256" key="5">
    <source>
        <dbReference type="ARBA" id="ARBA00022695"/>
    </source>
</evidence>
<feature type="non-terminal residue" evidence="11">
    <location>
        <position position="1"/>
    </location>
</feature>
<dbReference type="Gene3D" id="3.70.10.10">
    <property type="match status" value="1"/>
</dbReference>
<keyword evidence="3" id="KW-0963">Cytoplasm</keyword>
<evidence type="ECO:0000256" key="4">
    <source>
        <dbReference type="ARBA" id="ARBA00022679"/>
    </source>
</evidence>
<dbReference type="GO" id="GO:0009360">
    <property type="term" value="C:DNA polymerase III complex"/>
    <property type="evidence" value="ECO:0007669"/>
    <property type="project" value="InterPro"/>
</dbReference>
<dbReference type="GO" id="GO:0003887">
    <property type="term" value="F:DNA-directed DNA polymerase activity"/>
    <property type="evidence" value="ECO:0007669"/>
    <property type="project" value="UniProtKB-KW"/>
</dbReference>
<dbReference type="PANTHER" id="PTHR30478:SF0">
    <property type="entry name" value="BETA SLIDING CLAMP"/>
    <property type="match status" value="1"/>
</dbReference>
<evidence type="ECO:0008006" key="12">
    <source>
        <dbReference type="Google" id="ProtNLM"/>
    </source>
</evidence>
<dbReference type="InterPro" id="IPR022637">
    <property type="entry name" value="DNA_polIII_beta_cen"/>
</dbReference>
<comment type="similarity">
    <text evidence="2">Belongs to the beta sliding clamp family.</text>
</comment>
<dbReference type="InterPro" id="IPR022634">
    <property type="entry name" value="DNA_polIII_beta_N"/>
</dbReference>
<reference evidence="11" key="1">
    <citation type="journal article" date="2014" name="Front. Microbiol.">
        <title>High frequency of phylogenetically diverse reductive dehalogenase-homologous genes in deep subseafloor sedimentary metagenomes.</title>
        <authorList>
            <person name="Kawai M."/>
            <person name="Futagami T."/>
            <person name="Toyoda A."/>
            <person name="Takaki Y."/>
            <person name="Nishi S."/>
            <person name="Hori S."/>
            <person name="Arai W."/>
            <person name="Tsubouchi T."/>
            <person name="Morono Y."/>
            <person name="Uchiyama I."/>
            <person name="Ito T."/>
            <person name="Fujiyama A."/>
            <person name="Inagaki F."/>
            <person name="Takami H."/>
        </authorList>
    </citation>
    <scope>NUCLEOTIDE SEQUENCE</scope>
    <source>
        <strain evidence="11">Expedition CK06-06</strain>
    </source>
</reference>
<dbReference type="Pfam" id="PF00712">
    <property type="entry name" value="DNA_pol3_beta"/>
    <property type="match status" value="1"/>
</dbReference>
<evidence type="ECO:0000256" key="3">
    <source>
        <dbReference type="ARBA" id="ARBA00022490"/>
    </source>
</evidence>
<keyword evidence="4" id="KW-0808">Transferase</keyword>
<evidence type="ECO:0000256" key="8">
    <source>
        <dbReference type="ARBA" id="ARBA00023125"/>
    </source>
</evidence>
<gene>
    <name evidence="11" type="ORF">S01H1_19436</name>
</gene>
<evidence type="ECO:0000256" key="6">
    <source>
        <dbReference type="ARBA" id="ARBA00022705"/>
    </source>
</evidence>
<comment type="subcellular location">
    <subcellularLocation>
        <location evidence="1">Cytoplasm</location>
    </subcellularLocation>
</comment>
<feature type="domain" description="DNA polymerase III beta sliding clamp N-terminal" evidence="9">
    <location>
        <begin position="3"/>
        <end position="67"/>
    </location>
</feature>
<sequence>GIRAEVEAKTAAPGSTTVNCKTLRDTLRGLKASEVALSHDEKTLSISAGATKITLPTLPADEYPALPDSTTTEGLAELNIPADHLREAIRRTLPAASTDETLAILTGLLLEQRERTLRLVATDTYHLHVVTLERSGDCGDDWSAIIPARALKLVGQLLPKKYKDDVTLTFGEQQVAMCWPGRRIVTRLIQGQYWNYQRVIPGNAESRTPAQVGSFTVDRDAQIDALKVAAPIALSEAGKIILTPRSDAVEVTAKGYPDSQISQDVPAIGQGGIKQAYNVDYLLDALNACGEGEVTFKQHGEISPFL</sequence>
<organism evidence="11">
    <name type="scientific">marine sediment metagenome</name>
    <dbReference type="NCBI Taxonomy" id="412755"/>
    <lineage>
        <taxon>unclassified sequences</taxon>
        <taxon>metagenomes</taxon>
        <taxon>ecological metagenomes</taxon>
    </lineage>
</organism>
<dbReference type="NCBIfam" id="TIGR00663">
    <property type="entry name" value="dnan"/>
    <property type="match status" value="1"/>
</dbReference>
<dbReference type="GO" id="GO:0008408">
    <property type="term" value="F:3'-5' exonuclease activity"/>
    <property type="evidence" value="ECO:0007669"/>
    <property type="project" value="InterPro"/>
</dbReference>
<evidence type="ECO:0000259" key="9">
    <source>
        <dbReference type="Pfam" id="PF00712"/>
    </source>
</evidence>
<dbReference type="AlphaFoldDB" id="X0U4F3"/>
<protein>
    <recommendedName>
        <fullName evidence="12">DNA polymerase III beta sliding clamp central domain-containing protein</fullName>
    </recommendedName>
</protein>
<dbReference type="GO" id="GO:0005737">
    <property type="term" value="C:cytoplasm"/>
    <property type="evidence" value="ECO:0007669"/>
    <property type="project" value="UniProtKB-SubCell"/>
</dbReference>